<evidence type="ECO:0000313" key="1">
    <source>
        <dbReference type="EMBL" id="KAF8465777.1"/>
    </source>
</evidence>
<dbReference type="EMBL" id="WHVB01000045">
    <property type="protein sequence ID" value="KAF8465777.1"/>
    <property type="molecule type" value="Genomic_DNA"/>
</dbReference>
<comment type="caution">
    <text evidence="1">The sequence shown here is derived from an EMBL/GenBank/DDBJ whole genome shotgun (WGS) entry which is preliminary data.</text>
</comment>
<reference evidence="1" key="2">
    <citation type="journal article" date="2020" name="Nat. Commun.">
        <title>Large-scale genome sequencing of mycorrhizal fungi provides insights into the early evolution of symbiotic traits.</title>
        <authorList>
            <person name="Miyauchi S."/>
            <person name="Kiss E."/>
            <person name="Kuo A."/>
            <person name="Drula E."/>
            <person name="Kohler A."/>
            <person name="Sanchez-Garcia M."/>
            <person name="Morin E."/>
            <person name="Andreopoulos B."/>
            <person name="Barry K.W."/>
            <person name="Bonito G."/>
            <person name="Buee M."/>
            <person name="Carver A."/>
            <person name="Chen C."/>
            <person name="Cichocki N."/>
            <person name="Clum A."/>
            <person name="Culley D."/>
            <person name="Crous P.W."/>
            <person name="Fauchery L."/>
            <person name="Girlanda M."/>
            <person name="Hayes R.D."/>
            <person name="Keri Z."/>
            <person name="LaButti K."/>
            <person name="Lipzen A."/>
            <person name="Lombard V."/>
            <person name="Magnuson J."/>
            <person name="Maillard F."/>
            <person name="Murat C."/>
            <person name="Nolan M."/>
            <person name="Ohm R.A."/>
            <person name="Pangilinan J."/>
            <person name="Pereira M.F."/>
            <person name="Perotto S."/>
            <person name="Peter M."/>
            <person name="Pfister S."/>
            <person name="Riley R."/>
            <person name="Sitrit Y."/>
            <person name="Stielow J.B."/>
            <person name="Szollosi G."/>
            <person name="Zifcakova L."/>
            <person name="Stursova M."/>
            <person name="Spatafora J.W."/>
            <person name="Tedersoo L."/>
            <person name="Vaario L.M."/>
            <person name="Yamada A."/>
            <person name="Yan M."/>
            <person name="Wang P."/>
            <person name="Xu J."/>
            <person name="Bruns T."/>
            <person name="Baldrian P."/>
            <person name="Vilgalys R."/>
            <person name="Dunand C."/>
            <person name="Henrissat B."/>
            <person name="Grigoriev I.V."/>
            <person name="Hibbett D."/>
            <person name="Nagy L.G."/>
            <person name="Martin F.M."/>
        </authorList>
    </citation>
    <scope>NUCLEOTIDE SEQUENCE</scope>
    <source>
        <strain evidence="1">Prilba</strain>
    </source>
</reference>
<dbReference type="InterPro" id="IPR041078">
    <property type="entry name" value="Plavaka"/>
</dbReference>
<dbReference type="AlphaFoldDB" id="A0A9P5JWH1"/>
<organism evidence="1 2">
    <name type="scientific">Russula ochroleuca</name>
    <dbReference type="NCBI Taxonomy" id="152965"/>
    <lineage>
        <taxon>Eukaryota</taxon>
        <taxon>Fungi</taxon>
        <taxon>Dikarya</taxon>
        <taxon>Basidiomycota</taxon>
        <taxon>Agaricomycotina</taxon>
        <taxon>Agaricomycetes</taxon>
        <taxon>Russulales</taxon>
        <taxon>Russulaceae</taxon>
        <taxon>Russula</taxon>
    </lineage>
</organism>
<gene>
    <name evidence="1" type="ORF">DFH94DRAFT_796166</name>
</gene>
<accession>A0A9P5JWH1</accession>
<sequence>MPEAPVPSLDVSESLIESSSFSDPNSGISKTTVVDGLVDNGAAQLLSSGFAMTQVMDRYSIEAEESGVAVIDHFPFGSAGAPIPSPHEDATWNGPSFIAPEDSIWAPFCSQCDWEFGHWAKIRGTTSSAIMDLLAIPEIVERLDLSYRTTRELNNIIDDELPGPPPFQCKELDIGNEELQFFCCNTLQCICSLYGNPDFVQDLVYAPEQHYTSEERTCRIINEMHTADWWWTMQATLESHQPGATIIPVIISSDKTQLTVFRGKTAYPIYLTIGNIPKNIHRKPSHQVQILISYIPTTKLEGIANKAARRCAVANLFHSCIEMVLAPIASCGETGVPMMSADRVWHQCHLIFSVFIGDYPEQALVTCTYNGRCPKCQVPRNRLGKFQAFPSRVPSDTIDTFQLADGDIRTFHKACHKAALKPVFRPFWGSLPFADIFLSISPNILHQLLQGVMKHIIAWLASPTVFGSVAINACCRSLPLNHNIVLFAKGITMLSRVSGKEHKNICRILLGLILDLPLPGGQVPSRVVKAVHTLLDFLYLAQYPSHTTETLQHLEDSLTHFHDNKASSITLFGTTDNYNTEQTERMHINFAKNAYRATNHKDEYLQMTMWLERREKIQQHATFIKQQQDQPEQLGRPMNYGTIDFLDTLADFIARVNNPGASAVTLRAQGEDTLIPFCAVPVYHRIWFVAGGNRDTLDTVDAVHVRPERTDTHGQIIPSRFDTVLVHNGQDCAHRKKDHRIAQVHIVFQIPSKVVDEVFPSCDVTPPTYLAYVEWFSPLLATPNPTHLMYKVSRLLTQNGRHRAGIIPVDSIICSVHLFPQFGPTTPENWNTFTVLEQCQTFHINPFANRHSYFTFA</sequence>
<proteinExistence type="predicted"/>
<protein>
    <submittedName>
        <fullName evidence="1">Uncharacterized protein</fullName>
    </submittedName>
</protein>
<dbReference type="OrthoDB" id="2576233at2759"/>
<evidence type="ECO:0000313" key="2">
    <source>
        <dbReference type="Proteomes" id="UP000759537"/>
    </source>
</evidence>
<keyword evidence="2" id="KW-1185">Reference proteome</keyword>
<name>A0A9P5JWH1_9AGAM</name>
<dbReference type="Proteomes" id="UP000759537">
    <property type="component" value="Unassembled WGS sequence"/>
</dbReference>
<reference evidence="1" key="1">
    <citation type="submission" date="2019-10" db="EMBL/GenBank/DDBJ databases">
        <authorList>
            <consortium name="DOE Joint Genome Institute"/>
            <person name="Kuo A."/>
            <person name="Miyauchi S."/>
            <person name="Kiss E."/>
            <person name="Drula E."/>
            <person name="Kohler A."/>
            <person name="Sanchez-Garcia M."/>
            <person name="Andreopoulos B."/>
            <person name="Barry K.W."/>
            <person name="Bonito G."/>
            <person name="Buee M."/>
            <person name="Carver A."/>
            <person name="Chen C."/>
            <person name="Cichocki N."/>
            <person name="Clum A."/>
            <person name="Culley D."/>
            <person name="Crous P.W."/>
            <person name="Fauchery L."/>
            <person name="Girlanda M."/>
            <person name="Hayes R."/>
            <person name="Keri Z."/>
            <person name="LaButti K."/>
            <person name="Lipzen A."/>
            <person name="Lombard V."/>
            <person name="Magnuson J."/>
            <person name="Maillard F."/>
            <person name="Morin E."/>
            <person name="Murat C."/>
            <person name="Nolan M."/>
            <person name="Ohm R."/>
            <person name="Pangilinan J."/>
            <person name="Pereira M."/>
            <person name="Perotto S."/>
            <person name="Peter M."/>
            <person name="Riley R."/>
            <person name="Sitrit Y."/>
            <person name="Stielow B."/>
            <person name="Szollosi G."/>
            <person name="Zifcakova L."/>
            <person name="Stursova M."/>
            <person name="Spatafora J.W."/>
            <person name="Tedersoo L."/>
            <person name="Vaario L.-M."/>
            <person name="Yamada A."/>
            <person name="Yan M."/>
            <person name="Wang P."/>
            <person name="Xu J."/>
            <person name="Bruns T."/>
            <person name="Baldrian P."/>
            <person name="Vilgalys R."/>
            <person name="Henrissat B."/>
            <person name="Grigoriev I.V."/>
            <person name="Hibbett D."/>
            <person name="Nagy L.G."/>
            <person name="Martin F.M."/>
        </authorList>
    </citation>
    <scope>NUCLEOTIDE SEQUENCE</scope>
    <source>
        <strain evidence="1">Prilba</strain>
    </source>
</reference>
<dbReference type="Pfam" id="PF18759">
    <property type="entry name" value="Plavaka"/>
    <property type="match status" value="1"/>
</dbReference>